<dbReference type="OrthoDB" id="68404at2"/>
<feature type="domain" description="DUF6843" evidence="1">
    <location>
        <begin position="27"/>
        <end position="149"/>
    </location>
</feature>
<dbReference type="AlphaFoldDB" id="A0A161TPN0"/>
<reference evidence="3" key="1">
    <citation type="submission" date="2016-01" db="EMBL/GenBank/DDBJ databases">
        <title>Draft genome of Chromobacterium sp. F49.</title>
        <authorList>
            <person name="Hong K.W."/>
        </authorList>
    </citation>
    <scope>NUCLEOTIDE SEQUENCE [LARGE SCALE GENOMIC DNA]</scope>
    <source>
        <strain evidence="3">P7IIIA</strain>
    </source>
</reference>
<dbReference type="RefSeq" id="WP_066238482.1">
    <property type="nucleotide sequence ID" value="NZ_LRFC01000006.1"/>
</dbReference>
<proteinExistence type="predicted"/>
<evidence type="ECO:0000259" key="1">
    <source>
        <dbReference type="Pfam" id="PF20862"/>
    </source>
</evidence>
<accession>A0A161TPN0</accession>
<dbReference type="InterPro" id="IPR049293">
    <property type="entry name" value="DUF6843"/>
</dbReference>
<sequence>MKVILFITLSIFSIFVYGCSNIIKEDTTDNIYLIPEGFEGSITVFYDVPGEPQLKKEGKYTVIPIEALAFNVFGDPQMDTYGAFFTSTSDMKYGTVNDKYFYVDEKGKRTPIKEECASVGGNGSYTGDSGEEIVFSNLQVTKSHCGESFRSEGHESYHIQQKEVMNFWLSHFD</sequence>
<name>A0A161TPN0_9BACL</name>
<comment type="caution">
    <text evidence="2">The sequence shown here is derived from an EMBL/GenBank/DDBJ whole genome shotgun (WGS) entry which is preliminary data.</text>
</comment>
<dbReference type="EMBL" id="LRFC01000006">
    <property type="protein sequence ID" value="KZE67991.1"/>
    <property type="molecule type" value="Genomic_DNA"/>
</dbReference>
<dbReference type="Proteomes" id="UP000076567">
    <property type="component" value="Unassembled WGS sequence"/>
</dbReference>
<dbReference type="PROSITE" id="PS51257">
    <property type="entry name" value="PROKAR_LIPOPROTEIN"/>
    <property type="match status" value="1"/>
</dbReference>
<evidence type="ECO:0000313" key="3">
    <source>
        <dbReference type="Proteomes" id="UP000076567"/>
    </source>
</evidence>
<organism evidence="2 3">
    <name type="scientific">Fictibacillus phosphorivorans</name>
    <dbReference type="NCBI Taxonomy" id="1221500"/>
    <lineage>
        <taxon>Bacteria</taxon>
        <taxon>Bacillati</taxon>
        <taxon>Bacillota</taxon>
        <taxon>Bacilli</taxon>
        <taxon>Bacillales</taxon>
        <taxon>Fictibacillaceae</taxon>
        <taxon>Fictibacillus</taxon>
    </lineage>
</organism>
<evidence type="ECO:0000313" key="2">
    <source>
        <dbReference type="EMBL" id="KZE67991.1"/>
    </source>
</evidence>
<gene>
    <name evidence="2" type="ORF">AWM68_17620</name>
</gene>
<dbReference type="Pfam" id="PF20862">
    <property type="entry name" value="DUF6843"/>
    <property type="match status" value="1"/>
</dbReference>
<keyword evidence="3" id="KW-1185">Reference proteome</keyword>
<protein>
    <recommendedName>
        <fullName evidence="1">DUF6843 domain-containing protein</fullName>
    </recommendedName>
</protein>